<feature type="transmembrane region" description="Helical" evidence="10">
    <location>
        <begin position="377"/>
        <end position="404"/>
    </location>
</feature>
<evidence type="ECO:0000256" key="5">
    <source>
        <dbReference type="ARBA" id="ARBA00022921"/>
    </source>
</evidence>
<keyword evidence="7 10" id="KW-0472">Membrane</keyword>
<dbReference type="RefSeq" id="NP_612694.1">
    <property type="nucleotide sequence ID" value="NC_003521.1"/>
</dbReference>
<protein>
    <submittedName>
        <fullName evidence="11">Nuclear egress membrane protein</fullName>
    </submittedName>
</protein>
<gene>
    <name evidence="11" type="primary">UL50</name>
    <name evidence="11" type="ORF">CCMVgp052</name>
</gene>
<evidence type="ECO:0000256" key="1">
    <source>
        <dbReference type="ARBA" id="ARBA00022553"/>
    </source>
</evidence>
<organism evidence="11 13">
    <name type="scientific">Panine betaherpesvirus 2</name>
    <name type="common">Chimpanzee cytomegalovirus</name>
    <dbReference type="NCBI Taxonomy" id="188763"/>
    <lineage>
        <taxon>Viruses</taxon>
        <taxon>Duplodnaviria</taxon>
        <taxon>Heunggongvirae</taxon>
        <taxon>Peploviricota</taxon>
        <taxon>Herviviricetes</taxon>
        <taxon>Herpesvirales</taxon>
        <taxon>Orthoherpesviridae</taxon>
        <taxon>Betaherpesvirinae</taxon>
        <taxon>Cytomegalovirus</taxon>
        <taxon>Cytomegalovirus paninebeta2</taxon>
    </lineage>
</organism>
<comment type="subcellular location">
    <subcellularLocation>
        <location evidence="8">Host nucleus inner membrane</location>
        <topology evidence="8">Single-pass membrane protein</topology>
    </subcellularLocation>
</comment>
<dbReference type="OrthoDB" id="12689at10239"/>
<keyword evidence="3 10" id="KW-0812">Transmembrane</keyword>
<evidence type="ECO:0000313" key="11">
    <source>
        <dbReference type="EMBL" id="AAM00700.1"/>
    </source>
</evidence>
<keyword evidence="6 10" id="KW-1133">Transmembrane helix</keyword>
<evidence type="ECO:0000256" key="4">
    <source>
        <dbReference type="ARBA" id="ARBA00022870"/>
    </source>
</evidence>
<dbReference type="EMBL" id="MZ151943">
    <property type="protein sequence ID" value="QXV67805.1"/>
    <property type="molecule type" value="Genomic_DNA"/>
</dbReference>
<keyword evidence="5" id="KW-0426">Late protein</keyword>
<evidence type="ECO:0000256" key="10">
    <source>
        <dbReference type="SAM" id="Phobius"/>
    </source>
</evidence>
<evidence type="ECO:0000313" key="12">
    <source>
        <dbReference type="EMBL" id="QXV67805.1"/>
    </source>
</evidence>
<evidence type="ECO:0000256" key="2">
    <source>
        <dbReference type="ARBA" id="ARBA00022562"/>
    </source>
</evidence>
<name>Q8QS38_9BETA</name>
<evidence type="ECO:0000256" key="8">
    <source>
        <dbReference type="ARBA" id="ARBA00043948"/>
    </source>
</evidence>
<keyword evidence="4" id="KW-1043">Host membrane</keyword>
<evidence type="ECO:0000256" key="6">
    <source>
        <dbReference type="ARBA" id="ARBA00022989"/>
    </source>
</evidence>
<evidence type="ECO:0000256" key="3">
    <source>
        <dbReference type="ARBA" id="ARBA00022692"/>
    </source>
</evidence>
<dbReference type="InterPro" id="IPR007626">
    <property type="entry name" value="Herpesvirus_viron_egress-type"/>
</dbReference>
<feature type="region of interest" description="Disordered" evidence="9">
    <location>
        <begin position="297"/>
        <end position="357"/>
    </location>
</feature>
<reference evidence="12" key="2">
    <citation type="submission" date="2021-05" db="EMBL/GenBank/DDBJ databases">
        <title>Cloning and multi-omic analysis of chimpanzee cytomegalovirus: a resource for comparative functional genomics.</title>
        <authorList>
            <person name="Phan Q.V."/>
        </authorList>
    </citation>
    <scope>NUCLEOTIDE SEQUENCE</scope>
    <source>
        <strain evidence="12">Heberling</strain>
    </source>
</reference>
<dbReference type="KEGG" id="vg:935564"/>
<dbReference type="EMBL" id="AF480884">
    <property type="protein sequence ID" value="AAM00700.1"/>
    <property type="molecule type" value="Genomic_DNA"/>
</dbReference>
<keyword evidence="13" id="KW-1185">Reference proteome</keyword>
<proteinExistence type="inferred from homology"/>
<feature type="compositionally biased region" description="Basic and acidic residues" evidence="9">
    <location>
        <begin position="321"/>
        <end position="333"/>
    </location>
</feature>
<accession>Q8QS38</accession>
<sequence>MEMSKGLHQDLVQATRRILKLGPSELRVTDAGLICKNPNYSVCDAMLKTDTVYCVEYLLSYWESRTDHVPCFIFKNTGCAVSLCCFVRAPVKLVSARHVGEFNVLKVNESLIVTLKDIEEIKPSAYGVLTKCVVRRSNSASVFNIELIAFGPENENEYENLLRELYAKKAASSSAAGSVTSAGVGRSVAAGVVSGCASLFSGRMSSPAIPASSSVRFGAAASLTRTTASAAAGSSPGASSLAKKRLYRTPPPQVLVPQGPVPRPPPPPMLAGSWRLCCQCRGCRGRGGCEFEEVDLEDAEEAEEATAEEEAATSPPTSPKSDVRRRRDYDQQRRPMAPRFGRSRDYPPPVSSQRQSVRSSWFSSPSAWLRPEPLRSLLWTLLALTALTALLALVWRYVVVALLLGGGGGGRFP</sequence>
<dbReference type="GO" id="GO:0044201">
    <property type="term" value="C:host cell nuclear inner membrane"/>
    <property type="evidence" value="ECO:0007669"/>
    <property type="project" value="UniProtKB-SubCell"/>
</dbReference>
<dbReference type="Proteomes" id="UP000099188">
    <property type="component" value="Segment"/>
</dbReference>
<dbReference type="Pfam" id="PF04541">
    <property type="entry name" value="Herpes_U34"/>
    <property type="match status" value="1"/>
</dbReference>
<reference evidence="11 13" key="1">
    <citation type="journal article" date="2003" name="J. Gen. Virol.">
        <title>The human cytomegalovirus genome revisited: comparison with the chimpanzee cytomegalovirus genome.</title>
        <authorList>
            <person name="Davison A.J."/>
            <person name="Dolan A."/>
            <person name="Akter P."/>
            <person name="Addison C."/>
            <person name="Dargan D.J."/>
            <person name="Alcendor D.J."/>
            <person name="McGeoch D.J."/>
            <person name="Hayward G.S."/>
        </authorList>
    </citation>
    <scope>NUCLEOTIDE SEQUENCE [LARGE SCALE GENOMIC DNA]</scope>
    <source>
        <strain evidence="11">Heberling</strain>
    </source>
</reference>
<dbReference type="HAMAP" id="MF_04024">
    <property type="entry name" value="HSV_NEC2"/>
    <property type="match status" value="1"/>
</dbReference>
<keyword evidence="2" id="KW-1048">Host nucleus</keyword>
<evidence type="ECO:0000313" key="13">
    <source>
        <dbReference type="Proteomes" id="UP000099188"/>
    </source>
</evidence>
<dbReference type="GeneID" id="935564"/>
<evidence type="ECO:0000256" key="9">
    <source>
        <dbReference type="SAM" id="MobiDB-lite"/>
    </source>
</evidence>
<evidence type="ECO:0000256" key="7">
    <source>
        <dbReference type="ARBA" id="ARBA00023136"/>
    </source>
</evidence>
<feature type="compositionally biased region" description="Acidic residues" evidence="9">
    <location>
        <begin position="297"/>
        <end position="311"/>
    </location>
</feature>
<keyword evidence="1" id="KW-0597">Phosphoprotein</keyword>